<evidence type="ECO:0000313" key="2">
    <source>
        <dbReference type="Proteomes" id="UP000053660"/>
    </source>
</evidence>
<dbReference type="PANTHER" id="PTHR47331:SF2">
    <property type="match status" value="1"/>
</dbReference>
<dbReference type="AlphaFoldDB" id="A0A0B1T5P8"/>
<name>A0A0B1T5P8_OESDE</name>
<dbReference type="OrthoDB" id="10049357at2759"/>
<proteinExistence type="predicted"/>
<keyword evidence="2" id="KW-1185">Reference proteome</keyword>
<reference evidence="1 2" key="1">
    <citation type="submission" date="2014-03" db="EMBL/GenBank/DDBJ databases">
        <title>Draft genome of the hookworm Oesophagostomum dentatum.</title>
        <authorList>
            <person name="Mitreva M."/>
        </authorList>
    </citation>
    <scope>NUCLEOTIDE SEQUENCE [LARGE SCALE GENOMIC DNA]</scope>
    <source>
        <strain evidence="1 2">OD-Hann</strain>
    </source>
</reference>
<dbReference type="SUPFAM" id="SSF53098">
    <property type="entry name" value="Ribonuclease H-like"/>
    <property type="match status" value="1"/>
</dbReference>
<dbReference type="Gene3D" id="3.30.420.10">
    <property type="entry name" value="Ribonuclease H-like superfamily/Ribonuclease H"/>
    <property type="match status" value="1"/>
</dbReference>
<sequence>MSPQPITGDGQPHIFTVVAIVSSRVEHTDSKCERLDSREINAIQKLFNLAGLNWNIGLDYFGPIFVRAQDVKKKFWTCPFTCVSTRALHLEVVADNTTIQFILAFRRFIARRETPDQIISDNAPAFKLGMEVVSNDLTEIVQSQEITDFTTE</sequence>
<protein>
    <recommendedName>
        <fullName evidence="3">Integrase catalytic domain-containing protein</fullName>
    </recommendedName>
</protein>
<dbReference type="GO" id="GO:0003676">
    <property type="term" value="F:nucleic acid binding"/>
    <property type="evidence" value="ECO:0007669"/>
    <property type="project" value="InterPro"/>
</dbReference>
<accession>A0A0B1T5P8</accession>
<evidence type="ECO:0008006" key="3">
    <source>
        <dbReference type="Google" id="ProtNLM"/>
    </source>
</evidence>
<dbReference type="InterPro" id="IPR012337">
    <property type="entry name" value="RNaseH-like_sf"/>
</dbReference>
<dbReference type="InterPro" id="IPR036397">
    <property type="entry name" value="RNaseH_sf"/>
</dbReference>
<dbReference type="PANTHER" id="PTHR47331">
    <property type="entry name" value="PHD-TYPE DOMAIN-CONTAINING PROTEIN"/>
    <property type="match status" value="1"/>
</dbReference>
<evidence type="ECO:0000313" key="1">
    <source>
        <dbReference type="EMBL" id="KHJ91476.1"/>
    </source>
</evidence>
<dbReference type="EMBL" id="KN552037">
    <property type="protein sequence ID" value="KHJ91476.1"/>
    <property type="molecule type" value="Genomic_DNA"/>
</dbReference>
<gene>
    <name evidence="1" type="ORF">OESDEN_08661</name>
</gene>
<organism evidence="1 2">
    <name type="scientific">Oesophagostomum dentatum</name>
    <name type="common">Nodular worm</name>
    <dbReference type="NCBI Taxonomy" id="61180"/>
    <lineage>
        <taxon>Eukaryota</taxon>
        <taxon>Metazoa</taxon>
        <taxon>Ecdysozoa</taxon>
        <taxon>Nematoda</taxon>
        <taxon>Chromadorea</taxon>
        <taxon>Rhabditida</taxon>
        <taxon>Rhabditina</taxon>
        <taxon>Rhabditomorpha</taxon>
        <taxon>Strongyloidea</taxon>
        <taxon>Strongylidae</taxon>
        <taxon>Oesophagostomum</taxon>
    </lineage>
</organism>
<dbReference type="Proteomes" id="UP000053660">
    <property type="component" value="Unassembled WGS sequence"/>
</dbReference>